<keyword evidence="9" id="KW-1185">Reference proteome</keyword>
<feature type="chain" id="PRO_5043395181" description="Phytocyanin domain-containing protein" evidence="6">
    <location>
        <begin position="24"/>
        <end position="186"/>
    </location>
</feature>
<evidence type="ECO:0000256" key="4">
    <source>
        <dbReference type="ARBA" id="ARBA00023180"/>
    </source>
</evidence>
<keyword evidence="4" id="KW-0325">Glycoprotein</keyword>
<feature type="compositionally biased region" description="Low complexity" evidence="5">
    <location>
        <begin position="144"/>
        <end position="166"/>
    </location>
</feature>
<organism evidence="8 9">
    <name type="scientific">Aristolochia fimbriata</name>
    <name type="common">White veined hardy Dutchman's pipe vine</name>
    <dbReference type="NCBI Taxonomy" id="158543"/>
    <lineage>
        <taxon>Eukaryota</taxon>
        <taxon>Viridiplantae</taxon>
        <taxon>Streptophyta</taxon>
        <taxon>Embryophyta</taxon>
        <taxon>Tracheophyta</taxon>
        <taxon>Spermatophyta</taxon>
        <taxon>Magnoliopsida</taxon>
        <taxon>Magnoliidae</taxon>
        <taxon>Piperales</taxon>
        <taxon>Aristolochiaceae</taxon>
        <taxon>Aristolochia</taxon>
    </lineage>
</organism>
<dbReference type="Proteomes" id="UP000825729">
    <property type="component" value="Unassembled WGS sequence"/>
</dbReference>
<evidence type="ECO:0000313" key="8">
    <source>
        <dbReference type="EMBL" id="KAG9455777.1"/>
    </source>
</evidence>
<keyword evidence="1" id="KW-0479">Metal-binding</keyword>
<dbReference type="PANTHER" id="PTHR33021:SF496">
    <property type="entry name" value="OS08G0482700 PROTEIN"/>
    <property type="match status" value="1"/>
</dbReference>
<accession>A0AAV7F7M0</accession>
<evidence type="ECO:0000256" key="2">
    <source>
        <dbReference type="ARBA" id="ARBA00023008"/>
    </source>
</evidence>
<sequence>MASRTNLIGAALFLAALFHLSAAATTHVVGDGTGWRIPNGGAQFYTSWASSRSFAVGDTLLFNFINGAHDVAKVSKAGFDSCAAANPMGPIVTNSPARVSLNATGNHYFICAVPGHCDAGQKLSIVVGSAGTATPTSPNSSPVPGAGAPTGSTVPPPSSGETPSSASPLAVGLGVTAFMSIVSFFV</sequence>
<dbReference type="GO" id="GO:0046872">
    <property type="term" value="F:metal ion binding"/>
    <property type="evidence" value="ECO:0007669"/>
    <property type="project" value="UniProtKB-KW"/>
</dbReference>
<dbReference type="EMBL" id="JAINDJ010000002">
    <property type="protein sequence ID" value="KAG9455777.1"/>
    <property type="molecule type" value="Genomic_DNA"/>
</dbReference>
<protein>
    <recommendedName>
        <fullName evidence="7">Phytocyanin domain-containing protein</fullName>
    </recommendedName>
</protein>
<dbReference type="AlphaFoldDB" id="A0AAV7F7M0"/>
<comment type="caution">
    <text evidence="8">The sequence shown here is derived from an EMBL/GenBank/DDBJ whole genome shotgun (WGS) entry which is preliminary data.</text>
</comment>
<keyword evidence="2" id="KW-0186">Copper</keyword>
<dbReference type="SUPFAM" id="SSF49503">
    <property type="entry name" value="Cupredoxins"/>
    <property type="match status" value="1"/>
</dbReference>
<dbReference type="PROSITE" id="PS51485">
    <property type="entry name" value="PHYTOCYANIN"/>
    <property type="match status" value="1"/>
</dbReference>
<feature type="domain" description="Phytocyanin" evidence="7">
    <location>
        <begin position="25"/>
        <end position="129"/>
    </location>
</feature>
<dbReference type="PANTHER" id="PTHR33021">
    <property type="entry name" value="BLUE COPPER PROTEIN"/>
    <property type="match status" value="1"/>
</dbReference>
<feature type="signal peptide" evidence="6">
    <location>
        <begin position="1"/>
        <end position="23"/>
    </location>
</feature>
<dbReference type="PROSITE" id="PS00196">
    <property type="entry name" value="COPPER_BLUE"/>
    <property type="match status" value="1"/>
</dbReference>
<evidence type="ECO:0000256" key="6">
    <source>
        <dbReference type="SAM" id="SignalP"/>
    </source>
</evidence>
<reference evidence="8 9" key="1">
    <citation type="submission" date="2021-07" db="EMBL/GenBank/DDBJ databases">
        <title>The Aristolochia fimbriata genome: insights into angiosperm evolution, floral development and chemical biosynthesis.</title>
        <authorList>
            <person name="Jiao Y."/>
        </authorList>
    </citation>
    <scope>NUCLEOTIDE SEQUENCE [LARGE SCALE GENOMIC DNA]</scope>
    <source>
        <strain evidence="8">IBCAS-2021</strain>
        <tissue evidence="8">Leaf</tissue>
    </source>
</reference>
<evidence type="ECO:0000256" key="5">
    <source>
        <dbReference type="SAM" id="MobiDB-lite"/>
    </source>
</evidence>
<proteinExistence type="predicted"/>
<evidence type="ECO:0000259" key="7">
    <source>
        <dbReference type="PROSITE" id="PS51485"/>
    </source>
</evidence>
<evidence type="ECO:0000256" key="1">
    <source>
        <dbReference type="ARBA" id="ARBA00022723"/>
    </source>
</evidence>
<keyword evidence="6" id="KW-0732">Signal</keyword>
<dbReference type="FunFam" id="2.60.40.420:FF:000034">
    <property type="entry name" value="Cupredoxin superfamily protein"/>
    <property type="match status" value="1"/>
</dbReference>
<evidence type="ECO:0000256" key="3">
    <source>
        <dbReference type="ARBA" id="ARBA00023157"/>
    </source>
</evidence>
<dbReference type="Pfam" id="PF02298">
    <property type="entry name" value="Cu_bind_like"/>
    <property type="match status" value="1"/>
</dbReference>
<dbReference type="InterPro" id="IPR008972">
    <property type="entry name" value="Cupredoxin"/>
</dbReference>
<dbReference type="InterPro" id="IPR003245">
    <property type="entry name" value="Phytocyanin_dom"/>
</dbReference>
<feature type="region of interest" description="Disordered" evidence="5">
    <location>
        <begin position="134"/>
        <end position="166"/>
    </location>
</feature>
<keyword evidence="3" id="KW-1015">Disulfide bond</keyword>
<dbReference type="GO" id="GO:0009055">
    <property type="term" value="F:electron transfer activity"/>
    <property type="evidence" value="ECO:0007669"/>
    <property type="project" value="InterPro"/>
</dbReference>
<name>A0AAV7F7M0_ARIFI</name>
<dbReference type="InterPro" id="IPR039391">
    <property type="entry name" value="Phytocyanin-like"/>
</dbReference>
<evidence type="ECO:0000313" key="9">
    <source>
        <dbReference type="Proteomes" id="UP000825729"/>
    </source>
</evidence>
<dbReference type="Gene3D" id="2.60.40.420">
    <property type="entry name" value="Cupredoxins - blue copper proteins"/>
    <property type="match status" value="1"/>
</dbReference>
<dbReference type="InterPro" id="IPR028871">
    <property type="entry name" value="BlueCu_1_BS"/>
</dbReference>
<dbReference type="GO" id="GO:0005886">
    <property type="term" value="C:plasma membrane"/>
    <property type="evidence" value="ECO:0007669"/>
    <property type="project" value="TreeGrafter"/>
</dbReference>
<gene>
    <name evidence="8" type="ORF">H6P81_000285</name>
</gene>